<feature type="non-terminal residue" evidence="2">
    <location>
        <position position="1"/>
    </location>
</feature>
<evidence type="ECO:0000313" key="2">
    <source>
        <dbReference type="EMBL" id="CAG8817445.1"/>
    </source>
</evidence>
<sequence>WTLLILRVIILDSFDFPGSGLLVVDSFSSPSDSFGLLILLLVDSFDSPGDSFGLLIFLVVILCTLNSPSSDSLNSFDSLGGDFLDSLDSL</sequence>
<accession>A0A9N9K9Z0</accession>
<feature type="non-terminal residue" evidence="2">
    <location>
        <position position="90"/>
    </location>
</feature>
<organism evidence="2 3">
    <name type="scientific">Racocetra fulgida</name>
    <dbReference type="NCBI Taxonomy" id="60492"/>
    <lineage>
        <taxon>Eukaryota</taxon>
        <taxon>Fungi</taxon>
        <taxon>Fungi incertae sedis</taxon>
        <taxon>Mucoromycota</taxon>
        <taxon>Glomeromycotina</taxon>
        <taxon>Glomeromycetes</taxon>
        <taxon>Diversisporales</taxon>
        <taxon>Gigasporaceae</taxon>
        <taxon>Racocetra</taxon>
    </lineage>
</organism>
<evidence type="ECO:0000313" key="3">
    <source>
        <dbReference type="Proteomes" id="UP000789396"/>
    </source>
</evidence>
<evidence type="ECO:0000256" key="1">
    <source>
        <dbReference type="SAM" id="MobiDB-lite"/>
    </source>
</evidence>
<reference evidence="2" key="1">
    <citation type="submission" date="2021-06" db="EMBL/GenBank/DDBJ databases">
        <authorList>
            <person name="Kallberg Y."/>
            <person name="Tangrot J."/>
            <person name="Rosling A."/>
        </authorList>
    </citation>
    <scope>NUCLEOTIDE SEQUENCE</scope>
    <source>
        <strain evidence="2">IN212</strain>
    </source>
</reference>
<proteinExistence type="predicted"/>
<comment type="caution">
    <text evidence="2">The sequence shown here is derived from an EMBL/GenBank/DDBJ whole genome shotgun (WGS) entry which is preliminary data.</text>
</comment>
<protein>
    <submittedName>
        <fullName evidence="2">5592_t:CDS:1</fullName>
    </submittedName>
</protein>
<gene>
    <name evidence="2" type="ORF">RFULGI_LOCUS19346</name>
</gene>
<keyword evidence="3" id="KW-1185">Reference proteome</keyword>
<dbReference type="EMBL" id="CAJVPZ010094342">
    <property type="protein sequence ID" value="CAG8817445.1"/>
    <property type="molecule type" value="Genomic_DNA"/>
</dbReference>
<dbReference type="Proteomes" id="UP000789396">
    <property type="component" value="Unassembled WGS sequence"/>
</dbReference>
<dbReference type="AlphaFoldDB" id="A0A9N9K9Z0"/>
<feature type="region of interest" description="Disordered" evidence="1">
    <location>
        <begin position="71"/>
        <end position="90"/>
    </location>
</feature>
<name>A0A9N9K9Z0_9GLOM</name>